<evidence type="ECO:0000313" key="1">
    <source>
        <dbReference type="EMBL" id="GCL50046.1"/>
    </source>
</evidence>
<protein>
    <recommendedName>
        <fullName evidence="3">KilA-N domain-containing protein</fullName>
    </recommendedName>
</protein>
<dbReference type="AlphaFoldDB" id="A0A6H9GVT4"/>
<dbReference type="EMBL" id="BJCI01000020">
    <property type="protein sequence ID" value="GCL50046.1"/>
    <property type="molecule type" value="Genomic_DNA"/>
</dbReference>
<comment type="caution">
    <text evidence="1">The sequence shown here is derived from an EMBL/GenBank/DDBJ whole genome shotgun (WGS) entry which is preliminary data.</text>
</comment>
<name>A0A6H9GVT4_MICAE</name>
<sequence length="300" mass="33480">MKKFGGDANTPNAANLNRRFTLSNSSKLSLVLAEVDSVQFFTDAATGRSGISQSGLAALCGVTKQALSKLTKSLSTKCPSIWLKPIQGQVDDLSTRTETGILLYYDQLALAIIKHYAFSGREQAQLVLDKFALIGFNAWVQRMTGWQEPEKPTLNADPTCVLDLLEAHTRRSESLNRTIHTAIHQQINAIKDTLKVLEGRLESSETITIEAVKTTTPQKNEEITKVAVRRLKGEGSGSIHWRTYTKNGRQYRQAFFHYELWEGGDRLIKSCKYIPKEKVAAIQDLQTQKASIVEILRVLS</sequence>
<dbReference type="Proteomes" id="UP000435041">
    <property type="component" value="Unassembled WGS sequence"/>
</dbReference>
<accession>A0A6H9GVT4</accession>
<proteinExistence type="predicted"/>
<organism evidence="1 2">
    <name type="scientific">Microcystis aeruginosa NIES-3804</name>
    <dbReference type="NCBI Taxonomy" id="2517783"/>
    <lineage>
        <taxon>Bacteria</taxon>
        <taxon>Bacillati</taxon>
        <taxon>Cyanobacteriota</taxon>
        <taxon>Cyanophyceae</taxon>
        <taxon>Oscillatoriophycideae</taxon>
        <taxon>Chroococcales</taxon>
        <taxon>Microcystaceae</taxon>
        <taxon>Microcystis</taxon>
    </lineage>
</organism>
<gene>
    <name evidence="1" type="ORF">NIES3804_16060</name>
</gene>
<reference evidence="1 2" key="1">
    <citation type="submission" date="2019-02" db="EMBL/GenBank/DDBJ databases">
        <title>Draft genome sequence of Arthrospira platensis NIES-3804.</title>
        <authorList>
            <person name="Yamaguchi H."/>
            <person name="Suzuki S."/>
            <person name="Kawachi M."/>
        </authorList>
    </citation>
    <scope>NUCLEOTIDE SEQUENCE [LARGE SCALE GENOMIC DNA]</scope>
    <source>
        <strain evidence="1 2">NIES-3804</strain>
    </source>
</reference>
<evidence type="ECO:0008006" key="3">
    <source>
        <dbReference type="Google" id="ProtNLM"/>
    </source>
</evidence>
<evidence type="ECO:0000313" key="2">
    <source>
        <dbReference type="Proteomes" id="UP000435041"/>
    </source>
</evidence>